<dbReference type="AlphaFoldDB" id="A0A1S6JQ09"/>
<keyword evidence="2" id="KW-0732">Signal</keyword>
<evidence type="ECO:0000256" key="2">
    <source>
        <dbReference type="SAM" id="SignalP"/>
    </source>
</evidence>
<dbReference type="InterPro" id="IPR006207">
    <property type="entry name" value="Cys_knot_C"/>
</dbReference>
<dbReference type="InterPro" id="IPR029034">
    <property type="entry name" value="Cystine-knot_cytokine"/>
</dbReference>
<dbReference type="InterPro" id="IPR034441">
    <property type="entry name" value="Bursicon_suB"/>
</dbReference>
<dbReference type="GO" id="GO:0001664">
    <property type="term" value="F:G protein-coupled receptor binding"/>
    <property type="evidence" value="ECO:0007669"/>
    <property type="project" value="InterPro"/>
</dbReference>
<accession>A0A1S6JQ09</accession>
<dbReference type="GO" id="GO:0007186">
    <property type="term" value="P:G protein-coupled receptor signaling pathway"/>
    <property type="evidence" value="ECO:0007669"/>
    <property type="project" value="TreeGrafter"/>
</dbReference>
<organism evidence="4">
    <name type="scientific">Charonia tritonis</name>
    <name type="common">giant triton snail</name>
    <dbReference type="NCBI Taxonomy" id="1960912"/>
    <lineage>
        <taxon>Eukaryota</taxon>
        <taxon>Metazoa</taxon>
        <taxon>Spiralia</taxon>
        <taxon>Lophotrochozoa</taxon>
        <taxon>Mollusca</taxon>
        <taxon>Gastropoda</taxon>
        <taxon>Caenogastropoda</taxon>
        <taxon>Littorinimorpha</taxon>
        <taxon>Tonnoidea</taxon>
        <taxon>Ranellidae</taxon>
        <taxon>Charonia</taxon>
    </lineage>
</organism>
<keyword evidence="1" id="KW-1015">Disulfide bond</keyword>
<dbReference type="PANTHER" id="PTHR41151">
    <property type="entry name" value="PARTNER OF BURSICON"/>
    <property type="match status" value="1"/>
</dbReference>
<reference evidence="4" key="1">
    <citation type="journal article" date="2017" name="Peptides">
        <title>Neuropeptides encoded within a neural transcriptome of the giant triton snail Charonia tritonis, a Crown-of-Thorns Starfish predator.</title>
        <authorList>
            <person name="Bose U."/>
            <person name="Suwansa-Ard S."/>
            <person name="Maikaeo L."/>
            <person name="Motti C.A."/>
            <person name="Hall M.R."/>
            <person name="Cummins S.F."/>
        </authorList>
    </citation>
    <scope>NUCLEOTIDE SEQUENCE</scope>
    <source>
        <tissue evidence="4">Nervous tissue</tissue>
    </source>
</reference>
<dbReference type="GO" id="GO:0005184">
    <property type="term" value="F:neuropeptide hormone activity"/>
    <property type="evidence" value="ECO:0007669"/>
    <property type="project" value="InterPro"/>
</dbReference>
<feature type="chain" id="PRO_5013137015" evidence="2">
    <location>
        <begin position="21"/>
        <end position="130"/>
    </location>
</feature>
<proteinExistence type="evidence at transcript level"/>
<evidence type="ECO:0000259" key="3">
    <source>
        <dbReference type="SMART" id="SM00041"/>
    </source>
</evidence>
<evidence type="ECO:0000313" key="4">
    <source>
        <dbReference type="EMBL" id="AQS80492.1"/>
    </source>
</evidence>
<dbReference type="PANTHER" id="PTHR41151:SF1">
    <property type="entry name" value="PARTNER OF BURSICON"/>
    <property type="match status" value="1"/>
</dbReference>
<dbReference type="GO" id="GO:0031395">
    <property type="term" value="C:bursicon neuropeptide hormone complex"/>
    <property type="evidence" value="ECO:0007669"/>
    <property type="project" value="InterPro"/>
</dbReference>
<dbReference type="Gene3D" id="2.10.90.10">
    <property type="entry name" value="Cystine-knot cytokines"/>
    <property type="match status" value="1"/>
</dbReference>
<sequence>MVMTLTLTLTFTLTLHSAGAQGNDNCQLIPVRENIIKETTVLHLNRQVQASCSAEVNLHKCEGQCESKVIPSVRHARGFRRDCRCCKEGTIRTRTVPLTRCFHNGELLVGVMDMAEVSDLESCSCVSCMN</sequence>
<feature type="signal peptide" evidence="2">
    <location>
        <begin position="1"/>
        <end position="20"/>
    </location>
</feature>
<evidence type="ECO:0000256" key="1">
    <source>
        <dbReference type="ARBA" id="ARBA00023157"/>
    </source>
</evidence>
<dbReference type="EMBL" id="KY287961">
    <property type="protein sequence ID" value="AQS80492.1"/>
    <property type="molecule type" value="mRNA"/>
</dbReference>
<name>A0A1S6JQ09_9CAEN</name>
<protein>
    <submittedName>
        <fullName evidence="4">Bursicon-beta</fullName>
    </submittedName>
</protein>
<feature type="domain" description="CTCK" evidence="3">
    <location>
        <begin position="40"/>
        <end position="129"/>
    </location>
</feature>
<dbReference type="SMART" id="SM00041">
    <property type="entry name" value="CT"/>
    <property type="match status" value="1"/>
</dbReference>